<evidence type="ECO:0000256" key="1">
    <source>
        <dbReference type="SAM" id="MobiDB-lite"/>
    </source>
</evidence>
<dbReference type="WBParaSite" id="BXY_1090800.1">
    <property type="protein sequence ID" value="BXY_1090800.1"/>
    <property type="gene ID" value="BXY_1090800"/>
</dbReference>
<dbReference type="InterPro" id="IPR019428">
    <property type="entry name" value="7TM_GPCR_serpentine_rcpt_Str"/>
</dbReference>
<dbReference type="AlphaFoldDB" id="A0A1I7SD04"/>
<reference evidence="6" key="1">
    <citation type="submission" date="2016-11" db="UniProtKB">
        <authorList>
            <consortium name="WormBaseParasite"/>
        </authorList>
    </citation>
    <scope>IDENTIFICATION</scope>
</reference>
<feature type="transmembrane region" description="Helical" evidence="2">
    <location>
        <begin position="89"/>
        <end position="114"/>
    </location>
</feature>
<feature type="transmembrane region" description="Helical" evidence="2">
    <location>
        <begin position="266"/>
        <end position="289"/>
    </location>
</feature>
<dbReference type="Proteomes" id="UP000582659">
    <property type="component" value="Unassembled WGS sequence"/>
</dbReference>
<feature type="transmembrane region" description="Helical" evidence="2">
    <location>
        <begin position="191"/>
        <end position="211"/>
    </location>
</feature>
<sequence length="329" mass="38554">MLSRGDFQSFARILQFTSIVSCTLVIIGSRWLRHRKIQRDYQFIVMFNACVDLAFACCLCVFSFTPMLVDHMFLITVERSYFQWMSSQSTAFIVQIMTAQVETTILCIAVHFWYRYDVVCNSKHWSHKKYLLRYLSLFSIIFIYFVASQFAVEDMKDYKEVLQRLDDYKNDTPVFCVYDLNHLPSVLSITFYQFIHSAFYCIAIYFGIKVIRQIRLVDPTVQRSLHAQRYMIRVLVLQALYPMFLLSLPASLMIIIAYFGYTTISWFYVLSILLQSLPLLNSLSVIFLVPAFRRLFTGQPINPTRTVSNKPYGDSTTRSKSRVRSPPYS</sequence>
<evidence type="ECO:0000256" key="2">
    <source>
        <dbReference type="SAM" id="Phobius"/>
    </source>
</evidence>
<evidence type="ECO:0000313" key="5">
    <source>
        <dbReference type="Proteomes" id="UP000659654"/>
    </source>
</evidence>
<dbReference type="EMBL" id="CAJFDI010000002">
    <property type="protein sequence ID" value="CAD5213712.1"/>
    <property type="molecule type" value="Genomic_DNA"/>
</dbReference>
<feature type="compositionally biased region" description="Polar residues" evidence="1">
    <location>
        <begin position="306"/>
        <end position="318"/>
    </location>
</feature>
<evidence type="ECO:0000313" key="3">
    <source>
        <dbReference type="EMBL" id="CAD5213712.1"/>
    </source>
</evidence>
<dbReference type="PANTHER" id="PTHR22943">
    <property type="entry name" value="7-TRANSMEMBRANE DOMAIN RECEPTOR C.ELEGANS"/>
    <property type="match status" value="1"/>
</dbReference>
<dbReference type="Proteomes" id="UP000659654">
    <property type="component" value="Unassembled WGS sequence"/>
</dbReference>
<dbReference type="Pfam" id="PF10326">
    <property type="entry name" value="7TM_GPCR_Str"/>
    <property type="match status" value="1"/>
</dbReference>
<dbReference type="SUPFAM" id="SSF81321">
    <property type="entry name" value="Family A G protein-coupled receptor-like"/>
    <property type="match status" value="1"/>
</dbReference>
<organism evidence="4 6">
    <name type="scientific">Bursaphelenchus xylophilus</name>
    <name type="common">Pinewood nematode worm</name>
    <name type="synonym">Aphelenchoides xylophilus</name>
    <dbReference type="NCBI Taxonomy" id="6326"/>
    <lineage>
        <taxon>Eukaryota</taxon>
        <taxon>Metazoa</taxon>
        <taxon>Ecdysozoa</taxon>
        <taxon>Nematoda</taxon>
        <taxon>Chromadorea</taxon>
        <taxon>Rhabditida</taxon>
        <taxon>Tylenchina</taxon>
        <taxon>Tylenchomorpha</taxon>
        <taxon>Aphelenchoidea</taxon>
        <taxon>Aphelenchoididae</taxon>
        <taxon>Bursaphelenchus</taxon>
    </lineage>
</organism>
<dbReference type="PANTHER" id="PTHR22943:SF248">
    <property type="entry name" value="SEVEN TM RECEPTOR"/>
    <property type="match status" value="1"/>
</dbReference>
<accession>A0A1I7SD04</accession>
<evidence type="ECO:0000313" key="6">
    <source>
        <dbReference type="WBParaSite" id="BXY_1090800.1"/>
    </source>
</evidence>
<feature type="transmembrane region" description="Helical" evidence="2">
    <location>
        <begin position="44"/>
        <end position="69"/>
    </location>
</feature>
<name>A0A1I7SD04_BURXY</name>
<feature type="transmembrane region" description="Helical" evidence="2">
    <location>
        <begin position="232"/>
        <end position="260"/>
    </location>
</feature>
<feature type="transmembrane region" description="Helical" evidence="2">
    <location>
        <begin position="12"/>
        <end position="32"/>
    </location>
</feature>
<dbReference type="OrthoDB" id="5808050at2759"/>
<proteinExistence type="predicted"/>
<reference evidence="3" key="2">
    <citation type="submission" date="2020-09" db="EMBL/GenBank/DDBJ databases">
        <authorList>
            <person name="Kikuchi T."/>
        </authorList>
    </citation>
    <scope>NUCLEOTIDE SEQUENCE</scope>
    <source>
        <strain evidence="3">Ka4C1</strain>
    </source>
</reference>
<dbReference type="EMBL" id="CAJFCV020000002">
    <property type="protein sequence ID" value="CAG9093154.1"/>
    <property type="molecule type" value="Genomic_DNA"/>
</dbReference>
<dbReference type="Proteomes" id="UP000095284">
    <property type="component" value="Unplaced"/>
</dbReference>
<keyword evidence="2" id="KW-0812">Transmembrane</keyword>
<gene>
    <name evidence="3" type="ORF">BXYJ_LOCUS3167</name>
</gene>
<feature type="transmembrane region" description="Helical" evidence="2">
    <location>
        <begin position="134"/>
        <end position="152"/>
    </location>
</feature>
<evidence type="ECO:0000313" key="4">
    <source>
        <dbReference type="Proteomes" id="UP000095284"/>
    </source>
</evidence>
<keyword evidence="5" id="KW-1185">Reference proteome</keyword>
<protein>
    <submittedName>
        <fullName evidence="3">(pine wood nematode) hypothetical protein</fullName>
    </submittedName>
</protein>
<keyword evidence="2" id="KW-1133">Transmembrane helix</keyword>
<feature type="region of interest" description="Disordered" evidence="1">
    <location>
        <begin position="306"/>
        <end position="329"/>
    </location>
</feature>
<keyword evidence="2" id="KW-0472">Membrane</keyword>